<dbReference type="SMART" id="SM00353">
    <property type="entry name" value="HLH"/>
    <property type="match status" value="1"/>
</dbReference>
<name>A0A1I8N9W2_MUSDO</name>
<evidence type="ECO:0000256" key="1">
    <source>
        <dbReference type="ARBA" id="ARBA00023015"/>
    </source>
</evidence>
<feature type="compositionally biased region" description="Low complexity" evidence="4">
    <location>
        <begin position="109"/>
        <end position="127"/>
    </location>
</feature>
<feature type="region of interest" description="Disordered" evidence="4">
    <location>
        <begin position="1"/>
        <end position="74"/>
    </location>
</feature>
<dbReference type="AlphaFoldDB" id="A0A1I8N9W2"/>
<feature type="region of interest" description="Disordered" evidence="4">
    <location>
        <begin position="90"/>
        <end position="127"/>
    </location>
</feature>
<dbReference type="InterPro" id="IPR040238">
    <property type="entry name" value="TAL-like"/>
</dbReference>
<dbReference type="PROSITE" id="PS50888">
    <property type="entry name" value="BHLH"/>
    <property type="match status" value="1"/>
</dbReference>
<feature type="compositionally biased region" description="Polar residues" evidence="4">
    <location>
        <begin position="92"/>
        <end position="104"/>
    </location>
</feature>
<dbReference type="PANTHER" id="PTHR13864:SF15">
    <property type="entry name" value="T-CELL ACUTE LYMPHOCYTIC LEUKEMIA PROTEIN 1 HOMOLOG-RELATED"/>
    <property type="match status" value="1"/>
</dbReference>
<feature type="region of interest" description="Disordered" evidence="4">
    <location>
        <begin position="281"/>
        <end position="349"/>
    </location>
</feature>
<evidence type="ECO:0000313" key="6">
    <source>
        <dbReference type="EnsemblMetazoa" id="MDOA013066-PA"/>
    </source>
</evidence>
<evidence type="ECO:0000256" key="4">
    <source>
        <dbReference type="SAM" id="MobiDB-lite"/>
    </source>
</evidence>
<dbReference type="eggNOG" id="KOG4029">
    <property type="taxonomic scope" value="Eukaryota"/>
</dbReference>
<dbReference type="PANTHER" id="PTHR13864">
    <property type="entry name" value="T-CELL ACUTE LYMPHOCYTIC LEUKEMIA/STEM CELL LEUKEMIA-RELATED"/>
    <property type="match status" value="1"/>
</dbReference>
<keyword evidence="3" id="KW-0804">Transcription</keyword>
<feature type="domain" description="BHLH" evidence="5">
    <location>
        <begin position="140"/>
        <end position="192"/>
    </location>
</feature>
<evidence type="ECO:0000256" key="3">
    <source>
        <dbReference type="ARBA" id="ARBA00023163"/>
    </source>
</evidence>
<dbReference type="STRING" id="7370.A0A1I8N9W2"/>
<dbReference type="KEGG" id="mde:101895464"/>
<dbReference type="SUPFAM" id="SSF47459">
    <property type="entry name" value="HLH, helix-loop-helix DNA-binding domain"/>
    <property type="match status" value="1"/>
</dbReference>
<feature type="compositionally biased region" description="Polar residues" evidence="4">
    <location>
        <begin position="228"/>
        <end position="240"/>
    </location>
</feature>
<gene>
    <name evidence="6" type="primary">101895464</name>
</gene>
<feature type="compositionally biased region" description="Basic and acidic residues" evidence="4">
    <location>
        <begin position="1"/>
        <end position="11"/>
    </location>
</feature>
<dbReference type="EnsemblMetazoa" id="MDOA013066-RA">
    <property type="protein sequence ID" value="MDOA013066-PA"/>
    <property type="gene ID" value="MDOA013066"/>
</dbReference>
<keyword evidence="1" id="KW-0805">Transcription regulation</keyword>
<keyword evidence="2" id="KW-0238">DNA-binding</keyword>
<evidence type="ECO:0000256" key="2">
    <source>
        <dbReference type="ARBA" id="ARBA00023125"/>
    </source>
</evidence>
<dbReference type="VEuPathDB" id="VectorBase:MDOMA2_001472"/>
<feature type="compositionally biased region" description="Basic and acidic residues" evidence="4">
    <location>
        <begin position="18"/>
        <end position="31"/>
    </location>
</feature>
<dbReference type="RefSeq" id="XP_005176838.2">
    <property type="nucleotide sequence ID" value="XM_005176781.3"/>
</dbReference>
<dbReference type="GO" id="GO:0000978">
    <property type="term" value="F:RNA polymerase II cis-regulatory region sequence-specific DNA binding"/>
    <property type="evidence" value="ECO:0007669"/>
    <property type="project" value="TreeGrafter"/>
</dbReference>
<evidence type="ECO:0000259" key="5">
    <source>
        <dbReference type="PROSITE" id="PS50888"/>
    </source>
</evidence>
<proteinExistence type="predicted"/>
<feature type="compositionally biased region" description="Basic and acidic residues" evidence="4">
    <location>
        <begin position="318"/>
        <end position="328"/>
    </location>
</feature>
<dbReference type="GO" id="GO:0046983">
    <property type="term" value="F:protein dimerization activity"/>
    <property type="evidence" value="ECO:0007669"/>
    <property type="project" value="InterPro"/>
</dbReference>
<dbReference type="Pfam" id="PF00010">
    <property type="entry name" value="HLH"/>
    <property type="match status" value="1"/>
</dbReference>
<dbReference type="InterPro" id="IPR036638">
    <property type="entry name" value="HLH_DNA-bd_sf"/>
</dbReference>
<feature type="region of interest" description="Disordered" evidence="4">
    <location>
        <begin position="203"/>
        <end position="240"/>
    </location>
</feature>
<dbReference type="FunFam" id="4.10.280.10:FF:000015">
    <property type="entry name" value="T-cell acute lymphocytic leukemia 1"/>
    <property type="match status" value="1"/>
</dbReference>
<dbReference type="VEuPathDB" id="VectorBase:MDOA013066"/>
<dbReference type="InterPro" id="IPR011598">
    <property type="entry name" value="bHLH_dom"/>
</dbReference>
<dbReference type="GO" id="GO:0000981">
    <property type="term" value="F:DNA-binding transcription factor activity, RNA polymerase II-specific"/>
    <property type="evidence" value="ECO:0007669"/>
    <property type="project" value="InterPro"/>
</dbReference>
<accession>A0A1I8N9W2</accession>
<organism evidence="6">
    <name type="scientific">Musca domestica</name>
    <name type="common">House fly</name>
    <dbReference type="NCBI Taxonomy" id="7370"/>
    <lineage>
        <taxon>Eukaryota</taxon>
        <taxon>Metazoa</taxon>
        <taxon>Ecdysozoa</taxon>
        <taxon>Arthropoda</taxon>
        <taxon>Hexapoda</taxon>
        <taxon>Insecta</taxon>
        <taxon>Pterygota</taxon>
        <taxon>Neoptera</taxon>
        <taxon>Endopterygota</taxon>
        <taxon>Diptera</taxon>
        <taxon>Brachycera</taxon>
        <taxon>Muscomorpha</taxon>
        <taxon>Muscoidea</taxon>
        <taxon>Muscidae</taxon>
        <taxon>Musca</taxon>
    </lineage>
</organism>
<dbReference type="CDD" id="cd19708">
    <property type="entry name" value="bHLH_TS_dHLH3B_like"/>
    <property type="match status" value="1"/>
</dbReference>
<sequence length="349" mass="37930">MAWSESDERPGKVSTELEGAKMESPSPKKEVLGTSSATGRGKPPALINNQGHLNPKLENLSDGELSDFSLNDTEEDEEEFRNCVLLNGAGSEGSSIGRTPNISPRNGIPMSNGGSPPPLSSSSLIPSGPEVFDKNGFPLVRKVFTNTRERWRQQNVSSAFAELRKLVPTHPPDKKLSKNEILRSAIKYIKLLTRVLEWQKEQDEKYQQEENEPNNNNRATPAILNGHLNGNGTKRSLNNYLSVPVPPPPAPPSGNNLLMIAPMPSLVNHFIKTELADVPESSMAAGRQNGTSSGVIPQPLPLVNGRNSGKILKSYKRKSTEDTLAKEDRKRKKDMGGNGGISSSGGKRI</sequence>
<protein>
    <recommendedName>
        <fullName evidence="5">BHLH domain-containing protein</fullName>
    </recommendedName>
</protein>
<reference evidence="6" key="1">
    <citation type="submission" date="2020-05" db="UniProtKB">
        <authorList>
            <consortium name="EnsemblMetazoa"/>
        </authorList>
    </citation>
    <scope>IDENTIFICATION</scope>
    <source>
        <strain evidence="6">Aabys</strain>
    </source>
</reference>
<dbReference type="Gene3D" id="4.10.280.10">
    <property type="entry name" value="Helix-loop-helix DNA-binding domain"/>
    <property type="match status" value="1"/>
</dbReference>
<dbReference type="OrthoDB" id="10069510at2759"/>